<proteinExistence type="predicted"/>
<evidence type="ECO:0000313" key="2">
    <source>
        <dbReference type="EMBL" id="KAJ0983403.1"/>
    </source>
</evidence>
<sequence>MESKRKEEPWKLVTGKKRQHSPPDGVARRTTLSRGEYPAATTAFKRTSSGVVESSYCPVPSSEIHISEAHEEDPAKRKGGKRKGKRSNPADESAGRGNVRMEEKQPRRRESPERKTSHKVSTALDDSTIDEVRRLKAYTIATVTKGYAGSVPSKRVKEEMAAIAGPDLNLSSEPFEDGRILLHCPSEEHARMLEKMGDLRLKNFTIRCEPCTAAANSTGKAEGERRWLNIKGMPIFVRTTDMIARMLKPIGDLVYLMKGGGHYVGCCRAAVRVRRGRRLPTTLEYDCSLYEFHGRELNRRGEPPLPWDLATEKEAGRRLG</sequence>
<name>A0A9D5HNU3_9LILI</name>
<feature type="compositionally biased region" description="Basic and acidic residues" evidence="1">
    <location>
        <begin position="65"/>
        <end position="76"/>
    </location>
</feature>
<reference evidence="2" key="2">
    <citation type="journal article" date="2022" name="Hortic Res">
        <title>The genome of Dioscorea zingiberensis sheds light on the biosynthesis, origin and evolution of the medicinally important diosgenin saponins.</title>
        <authorList>
            <person name="Li Y."/>
            <person name="Tan C."/>
            <person name="Li Z."/>
            <person name="Guo J."/>
            <person name="Li S."/>
            <person name="Chen X."/>
            <person name="Wang C."/>
            <person name="Dai X."/>
            <person name="Yang H."/>
            <person name="Song W."/>
            <person name="Hou L."/>
            <person name="Xu J."/>
            <person name="Tong Z."/>
            <person name="Xu A."/>
            <person name="Yuan X."/>
            <person name="Wang W."/>
            <person name="Yang Q."/>
            <person name="Chen L."/>
            <person name="Sun Z."/>
            <person name="Wang K."/>
            <person name="Pan B."/>
            <person name="Chen J."/>
            <person name="Bao Y."/>
            <person name="Liu F."/>
            <person name="Qi X."/>
            <person name="Gang D.R."/>
            <person name="Wen J."/>
            <person name="Li J."/>
        </authorList>
    </citation>
    <scope>NUCLEOTIDE SEQUENCE</scope>
    <source>
        <strain evidence="2">Dzin_1.0</strain>
    </source>
</reference>
<feature type="region of interest" description="Disordered" evidence="1">
    <location>
        <begin position="1"/>
        <end position="124"/>
    </location>
</feature>
<dbReference type="OrthoDB" id="7486164at2759"/>
<comment type="caution">
    <text evidence="2">The sequence shown here is derived from an EMBL/GenBank/DDBJ whole genome shotgun (WGS) entry which is preliminary data.</text>
</comment>
<feature type="compositionally biased region" description="Basic residues" evidence="1">
    <location>
        <begin position="77"/>
        <end position="86"/>
    </location>
</feature>
<dbReference type="EMBL" id="JAGGNH010000002">
    <property type="protein sequence ID" value="KAJ0983403.1"/>
    <property type="molecule type" value="Genomic_DNA"/>
</dbReference>
<feature type="compositionally biased region" description="Basic and acidic residues" evidence="1">
    <location>
        <begin position="1"/>
        <end position="10"/>
    </location>
</feature>
<organism evidence="2 3">
    <name type="scientific">Dioscorea zingiberensis</name>
    <dbReference type="NCBI Taxonomy" id="325984"/>
    <lineage>
        <taxon>Eukaryota</taxon>
        <taxon>Viridiplantae</taxon>
        <taxon>Streptophyta</taxon>
        <taxon>Embryophyta</taxon>
        <taxon>Tracheophyta</taxon>
        <taxon>Spermatophyta</taxon>
        <taxon>Magnoliopsida</taxon>
        <taxon>Liliopsida</taxon>
        <taxon>Dioscoreales</taxon>
        <taxon>Dioscoreaceae</taxon>
        <taxon>Dioscorea</taxon>
    </lineage>
</organism>
<accession>A0A9D5HNU3</accession>
<keyword evidence="3" id="KW-1185">Reference proteome</keyword>
<dbReference type="AlphaFoldDB" id="A0A9D5HNU3"/>
<evidence type="ECO:0000256" key="1">
    <source>
        <dbReference type="SAM" id="MobiDB-lite"/>
    </source>
</evidence>
<gene>
    <name evidence="2" type="ORF">J5N97_011658</name>
</gene>
<evidence type="ECO:0000313" key="3">
    <source>
        <dbReference type="Proteomes" id="UP001085076"/>
    </source>
</evidence>
<reference evidence="2" key="1">
    <citation type="submission" date="2021-03" db="EMBL/GenBank/DDBJ databases">
        <authorList>
            <person name="Li Z."/>
            <person name="Yang C."/>
        </authorList>
    </citation>
    <scope>NUCLEOTIDE SEQUENCE</scope>
    <source>
        <strain evidence="2">Dzin_1.0</strain>
        <tissue evidence="2">Leaf</tissue>
    </source>
</reference>
<feature type="compositionally biased region" description="Basic and acidic residues" evidence="1">
    <location>
        <begin position="99"/>
        <end position="115"/>
    </location>
</feature>
<protein>
    <submittedName>
        <fullName evidence="2">Uncharacterized protein</fullName>
    </submittedName>
</protein>
<dbReference type="Proteomes" id="UP001085076">
    <property type="component" value="Miscellaneous, Linkage group lg02"/>
</dbReference>